<dbReference type="Proteomes" id="UP000246278">
    <property type="component" value="Unassembled WGS sequence"/>
</dbReference>
<comment type="caution">
    <text evidence="2">The sequence shown here is derived from an EMBL/GenBank/DDBJ whole genome shotgun (WGS) entry which is preliminary data.</text>
</comment>
<evidence type="ECO:0000313" key="2">
    <source>
        <dbReference type="EMBL" id="PWW83065.1"/>
    </source>
</evidence>
<name>A0A317T914_9CHLB</name>
<keyword evidence="3" id="KW-1185">Reference proteome</keyword>
<organism evidence="2 3">
    <name type="scientific">Prosthecochloris marina</name>
    <dbReference type="NCBI Taxonomy" id="2017681"/>
    <lineage>
        <taxon>Bacteria</taxon>
        <taxon>Pseudomonadati</taxon>
        <taxon>Chlorobiota</taxon>
        <taxon>Chlorobiia</taxon>
        <taxon>Chlorobiales</taxon>
        <taxon>Chlorobiaceae</taxon>
        <taxon>Prosthecochloris</taxon>
    </lineage>
</organism>
<evidence type="ECO:0000313" key="3">
    <source>
        <dbReference type="Proteomes" id="UP000246278"/>
    </source>
</evidence>
<accession>A0A317T914</accession>
<dbReference type="AlphaFoldDB" id="A0A317T914"/>
<evidence type="ECO:0000259" key="1">
    <source>
        <dbReference type="Pfam" id="PF05268"/>
    </source>
</evidence>
<dbReference type="RefSeq" id="WP_110021949.1">
    <property type="nucleotide sequence ID" value="NZ_PDNZ01000001.1"/>
</dbReference>
<dbReference type="OrthoDB" id="8433727at2"/>
<reference evidence="3" key="1">
    <citation type="submission" date="2017-10" db="EMBL/GenBank/DDBJ databases">
        <authorList>
            <person name="Gaisin V.A."/>
            <person name="Rysina M.S."/>
            <person name="Grouzdev D.S."/>
        </authorList>
    </citation>
    <scope>NUCLEOTIDE SEQUENCE [LARGE SCALE GENOMIC DNA]</scope>
    <source>
        <strain evidence="3">V1</strain>
    </source>
</reference>
<dbReference type="EMBL" id="PDNZ01000001">
    <property type="protein sequence ID" value="PWW83065.1"/>
    <property type="molecule type" value="Genomic_DNA"/>
</dbReference>
<sequence length="800" mass="86250">MTKVVTFVEIDVPMCGLQFSASPCAAEYSTSDINDSIPGYNDEGSSFTGLTYNDEGTTFANLSYNDEGLLPGGGECFNSLNTCQDAGHYSEITNTVRFGYEDADDQGSIDYIPSLQSVSYRPQQISLEGDMGVRASITCTFRDHRDSDTHEAGDPYWAQRGYNPFEQGTFWGKWLARHYPKMQGAIIRYIVGKEGQNIENMECRTFIIEKITGPNKNGMVSITAKDILKLADDKKAQCPVLSTGRLSADLAESVTSATLSPSGVGDDEYPATGHVAIGGKEICSFTRSGDVLTLTRAQFNTEASAHDRNDIVQLCKEFFDGPNGLDPADIIYDLLVNYTTTPASWINLADWQQKTNVYLNGRRYYTLVAEPTSVKDLINELLEQGGLILYTDDLNQKIRLDVVRELTTQTELYDEDNIISNSFDCKKQLDKRLSQVWVWYGLRNPLEQLDEGINYRAAVSHVDTLAETLYGGQPAIKKIYSRWITTRPTGTDLCYKMLSRFRDPPSLVQWSAWRFGKSVPALAGRYNVSMWAFQSGTGEQVPVPAQVVKATPGDESVKVEAQEISWHTYDDQPDQGLMVVVTNDETDYNFRTEYDKAYAAPKSGDIVTCLIESGVKIGTSTNTGFAFTVGTWSEPGVILKIINNGYIVGKGGDGGNYPGSKDGEDGADALYTRQPVTIINNGTIAGGGGGGGVGVVTLLGAMYSSGGGGGAGYLFGIGGSGYMHDQDDNLGSDGTITEGGSAGYAILGVQGGSGGDLGQDGFDGSGLLFNGDGGLAGVAVDGNSYVTWEVTGTIAGSQIN</sequence>
<feature type="domain" description="Receptor-recognising protein Gp38" evidence="1">
    <location>
        <begin position="637"/>
        <end position="799"/>
    </location>
</feature>
<proteinExistence type="predicted"/>
<dbReference type="InterPro" id="IPR007932">
    <property type="entry name" value="Receptor-recog_Gp38"/>
</dbReference>
<gene>
    <name evidence="2" type="ORF">CR164_00435</name>
</gene>
<dbReference type="Pfam" id="PF05268">
    <property type="entry name" value="GP38"/>
    <property type="match status" value="1"/>
</dbReference>
<protein>
    <recommendedName>
        <fullName evidence="1">Receptor-recognising protein Gp38 domain-containing protein</fullName>
    </recommendedName>
</protein>